<dbReference type="EMBL" id="CALNXJ010000020">
    <property type="protein sequence ID" value="CAH3123861.1"/>
    <property type="molecule type" value="Genomic_DNA"/>
</dbReference>
<evidence type="ECO:0000256" key="1">
    <source>
        <dbReference type="SAM" id="MobiDB-lite"/>
    </source>
</evidence>
<evidence type="ECO:0000313" key="2">
    <source>
        <dbReference type="EMBL" id="CAH3123861.1"/>
    </source>
</evidence>
<name>A0AAU9WRN4_9CNID</name>
<proteinExistence type="predicted"/>
<feature type="non-terminal residue" evidence="2">
    <location>
        <position position="1"/>
    </location>
</feature>
<sequence length="142" mass="16461">AVNKETSQGSTSFIVVLWPLFKYADDSTIISSVDNKYNSFVSLVERFLTWFKEKKMSYIPCECTEQIVRKKISRQCQQSNHNKDRKCCIKSDRDSDSDREGHIDSHEDRNSYRDKDSNSNKDSKGANENETSNDKDNEKDSD</sequence>
<accession>A0AAU9WRN4</accession>
<keyword evidence="3" id="KW-1185">Reference proteome</keyword>
<dbReference type="Proteomes" id="UP001159428">
    <property type="component" value="Unassembled WGS sequence"/>
</dbReference>
<reference evidence="2 3" key="1">
    <citation type="submission" date="2022-05" db="EMBL/GenBank/DDBJ databases">
        <authorList>
            <consortium name="Genoscope - CEA"/>
            <person name="William W."/>
        </authorList>
    </citation>
    <scope>NUCLEOTIDE SEQUENCE [LARGE SCALE GENOMIC DNA]</scope>
</reference>
<feature type="region of interest" description="Disordered" evidence="1">
    <location>
        <begin position="73"/>
        <end position="142"/>
    </location>
</feature>
<evidence type="ECO:0000313" key="3">
    <source>
        <dbReference type="Proteomes" id="UP001159428"/>
    </source>
</evidence>
<feature type="compositionally biased region" description="Basic and acidic residues" evidence="1">
    <location>
        <begin position="81"/>
        <end position="142"/>
    </location>
</feature>
<comment type="caution">
    <text evidence="2">The sequence shown here is derived from an EMBL/GenBank/DDBJ whole genome shotgun (WGS) entry which is preliminary data.</text>
</comment>
<dbReference type="AlphaFoldDB" id="A0AAU9WRN4"/>
<organism evidence="2 3">
    <name type="scientific">Pocillopora meandrina</name>
    <dbReference type="NCBI Taxonomy" id="46732"/>
    <lineage>
        <taxon>Eukaryota</taxon>
        <taxon>Metazoa</taxon>
        <taxon>Cnidaria</taxon>
        <taxon>Anthozoa</taxon>
        <taxon>Hexacorallia</taxon>
        <taxon>Scleractinia</taxon>
        <taxon>Astrocoeniina</taxon>
        <taxon>Pocilloporidae</taxon>
        <taxon>Pocillopora</taxon>
    </lineage>
</organism>
<protein>
    <submittedName>
        <fullName evidence="2">Uncharacterized protein</fullName>
    </submittedName>
</protein>
<gene>
    <name evidence="2" type="ORF">PMEA_00011555</name>
</gene>